<keyword evidence="2" id="KW-0067">ATP-binding</keyword>
<dbReference type="InterPro" id="IPR038461">
    <property type="entry name" value="Schlafen_AlbA_2_dom_sf"/>
</dbReference>
<comment type="caution">
    <text evidence="2">The sequence shown here is derived from an EMBL/GenBank/DDBJ whole genome shotgun (WGS) entry which is preliminary data.</text>
</comment>
<dbReference type="Gene3D" id="3.30.950.30">
    <property type="entry name" value="Schlafen, AAA domain"/>
    <property type="match status" value="1"/>
</dbReference>
<dbReference type="InterPro" id="IPR038475">
    <property type="entry name" value="RecG_C_sf"/>
</dbReference>
<dbReference type="EC" id="3.6.4.12" evidence="2"/>
<keyword evidence="2" id="KW-0347">Helicase</keyword>
<dbReference type="GO" id="GO:0003678">
    <property type="term" value="F:DNA helicase activity"/>
    <property type="evidence" value="ECO:0007669"/>
    <property type="project" value="UniProtKB-EC"/>
</dbReference>
<accession>A0A7J9S7F0</accession>
<name>A0A7J9S7F0_METMI</name>
<protein>
    <submittedName>
        <fullName evidence="2">ATP-dependent DNA helicase RecG</fullName>
        <ecNumber evidence="2">3.6.4.12</ecNumber>
    </submittedName>
</protein>
<dbReference type="PANTHER" id="PTHR30595:SF6">
    <property type="entry name" value="SCHLAFEN ALBA-2 DOMAIN-CONTAINING PROTEIN"/>
    <property type="match status" value="1"/>
</dbReference>
<feature type="domain" description="Schlafen AlbA-2" evidence="1">
    <location>
        <begin position="11"/>
        <end position="129"/>
    </location>
</feature>
<dbReference type="RefSeq" id="WP_184231926.1">
    <property type="nucleotide sequence ID" value="NZ_JACHED010000001.1"/>
</dbReference>
<sequence>MEILKEIEKGEGKTLEFKEEMPQNNQIAKTAVAFANTAGGKIIIGIEDGTNEIVGISSDEIPKLREAIVNKIVDSCEPQITPDIQSLNIKGKIILIINIYPGSKKPYFLKASGMTEGTYIRIDNVNKQCDREVIKRLLLEGEHTPYDEDINRNFTLEDLDLKDLEIQLEILTGKEFSENVFENLKLIKNENGKKYPTNALIALLGLNDYKIRCARFKGDETGEFIDRKEIEGNIFEQIDMAEKFLKAHLNLSGKIEGLKRKDSYEIPFIALREALINAVVHRDYSILGTDIKVSISDSLLEITSPVRFQVL</sequence>
<dbReference type="Gene3D" id="3.30.565.60">
    <property type="match status" value="1"/>
</dbReference>
<dbReference type="GO" id="GO:0016787">
    <property type="term" value="F:hydrolase activity"/>
    <property type="evidence" value="ECO:0007669"/>
    <property type="project" value="UniProtKB-KW"/>
</dbReference>
<dbReference type="Proteomes" id="UP000590564">
    <property type="component" value="Unassembled WGS sequence"/>
</dbReference>
<gene>
    <name evidence="2" type="ORF">HNP96_000019</name>
</gene>
<dbReference type="InterPro" id="IPR007421">
    <property type="entry name" value="Schlafen_AlbA_2_dom"/>
</dbReference>
<dbReference type="AlphaFoldDB" id="A0A7J9S7F0"/>
<organism evidence="2 3">
    <name type="scientific">Methanococcus maripaludis</name>
    <name type="common">Methanococcus deltae</name>
    <dbReference type="NCBI Taxonomy" id="39152"/>
    <lineage>
        <taxon>Archaea</taxon>
        <taxon>Methanobacteriati</taxon>
        <taxon>Methanobacteriota</taxon>
        <taxon>Methanomada group</taxon>
        <taxon>Methanococci</taxon>
        <taxon>Methanococcales</taxon>
        <taxon>Methanococcaceae</taxon>
        <taxon>Methanococcus</taxon>
    </lineage>
</organism>
<reference evidence="2 3" key="1">
    <citation type="submission" date="2020-08" db="EMBL/GenBank/DDBJ databases">
        <title>Genomic Encyclopedia of Type Strains, Phase IV (KMG-V): Genome sequencing to study the core and pangenomes of soil and plant-associated prokaryotes.</title>
        <authorList>
            <person name="Whitman W."/>
        </authorList>
    </citation>
    <scope>NUCLEOTIDE SEQUENCE [LARGE SCALE GENOMIC DNA]</scope>
    <source>
        <strain evidence="2 3">D1</strain>
    </source>
</reference>
<dbReference type="PANTHER" id="PTHR30595">
    <property type="entry name" value="GLPR-RELATED TRANSCRIPTIONAL REPRESSOR"/>
    <property type="match status" value="1"/>
</dbReference>
<proteinExistence type="predicted"/>
<evidence type="ECO:0000313" key="2">
    <source>
        <dbReference type="EMBL" id="MBB6495998.1"/>
    </source>
</evidence>
<dbReference type="EMBL" id="JACHED010000001">
    <property type="protein sequence ID" value="MBB6495998.1"/>
    <property type="molecule type" value="Genomic_DNA"/>
</dbReference>
<evidence type="ECO:0000313" key="3">
    <source>
        <dbReference type="Proteomes" id="UP000590564"/>
    </source>
</evidence>
<keyword evidence="2" id="KW-0378">Hydrolase</keyword>
<keyword evidence="2" id="KW-0547">Nucleotide-binding</keyword>
<dbReference type="Pfam" id="PF04326">
    <property type="entry name" value="SLFN_AlbA_2"/>
    <property type="match status" value="1"/>
</dbReference>
<evidence type="ECO:0000259" key="1">
    <source>
        <dbReference type="Pfam" id="PF04326"/>
    </source>
</evidence>